<name>A0A841FRW7_9ACTN</name>
<evidence type="ECO:0000256" key="3">
    <source>
        <dbReference type="ARBA" id="ARBA00012438"/>
    </source>
</evidence>
<dbReference type="FunFam" id="1.10.287.130:FF:000008">
    <property type="entry name" value="Two-component sensor histidine kinase"/>
    <property type="match status" value="1"/>
</dbReference>
<evidence type="ECO:0000256" key="9">
    <source>
        <dbReference type="ARBA" id="ARBA00022840"/>
    </source>
</evidence>
<dbReference type="EMBL" id="JACHGT010000019">
    <property type="protein sequence ID" value="MBB6038995.1"/>
    <property type="molecule type" value="Genomic_DNA"/>
</dbReference>
<evidence type="ECO:0000256" key="7">
    <source>
        <dbReference type="ARBA" id="ARBA00022741"/>
    </source>
</evidence>
<evidence type="ECO:0000256" key="12">
    <source>
        <dbReference type="ARBA" id="ARBA00039401"/>
    </source>
</evidence>
<dbReference type="Gene3D" id="1.10.287.130">
    <property type="match status" value="1"/>
</dbReference>
<dbReference type="InterPro" id="IPR004358">
    <property type="entry name" value="Sig_transdc_His_kin-like_C"/>
</dbReference>
<evidence type="ECO:0000256" key="13">
    <source>
        <dbReference type="SAM" id="Phobius"/>
    </source>
</evidence>
<dbReference type="CDD" id="cd00075">
    <property type="entry name" value="HATPase"/>
    <property type="match status" value="1"/>
</dbReference>
<keyword evidence="7" id="KW-0547">Nucleotide-binding</keyword>
<reference evidence="15 16" key="1">
    <citation type="submission" date="2020-08" db="EMBL/GenBank/DDBJ databases">
        <title>Genomic Encyclopedia of Type Strains, Phase IV (KMG-IV): sequencing the most valuable type-strain genomes for metagenomic binning, comparative biology and taxonomic classification.</title>
        <authorList>
            <person name="Goeker M."/>
        </authorList>
    </citation>
    <scope>NUCLEOTIDE SEQUENCE [LARGE SCALE GENOMIC DNA]</scope>
    <source>
        <strain evidence="15 16">YIM 65646</strain>
    </source>
</reference>
<protein>
    <recommendedName>
        <fullName evidence="12">Sensor-like histidine kinase SenX3</fullName>
        <ecNumber evidence="3">2.7.13.3</ecNumber>
    </recommendedName>
</protein>
<dbReference type="EC" id="2.7.13.3" evidence="3"/>
<dbReference type="SUPFAM" id="SSF47384">
    <property type="entry name" value="Homodimeric domain of signal transducing histidine kinase"/>
    <property type="match status" value="1"/>
</dbReference>
<dbReference type="GO" id="GO:0005886">
    <property type="term" value="C:plasma membrane"/>
    <property type="evidence" value="ECO:0007669"/>
    <property type="project" value="UniProtKB-SubCell"/>
</dbReference>
<feature type="transmembrane region" description="Helical" evidence="13">
    <location>
        <begin position="6"/>
        <end position="26"/>
    </location>
</feature>
<keyword evidence="5" id="KW-0597">Phosphoprotein</keyword>
<comment type="subcellular location">
    <subcellularLocation>
        <location evidence="2">Cell membrane</location>
    </subcellularLocation>
</comment>
<keyword evidence="9" id="KW-0067">ATP-binding</keyword>
<keyword evidence="13" id="KW-1133">Transmembrane helix</keyword>
<dbReference type="InterPro" id="IPR003594">
    <property type="entry name" value="HATPase_dom"/>
</dbReference>
<dbReference type="SUPFAM" id="SSF55874">
    <property type="entry name" value="ATPase domain of HSP90 chaperone/DNA topoisomerase II/histidine kinase"/>
    <property type="match status" value="1"/>
</dbReference>
<dbReference type="SMART" id="SM00388">
    <property type="entry name" value="HisKA"/>
    <property type="match status" value="1"/>
</dbReference>
<dbReference type="CDD" id="cd00082">
    <property type="entry name" value="HisKA"/>
    <property type="match status" value="1"/>
</dbReference>
<keyword evidence="10" id="KW-0902">Two-component regulatory system</keyword>
<dbReference type="SMART" id="SM00387">
    <property type="entry name" value="HATPase_c"/>
    <property type="match status" value="1"/>
</dbReference>
<dbReference type="Pfam" id="PF02518">
    <property type="entry name" value="HATPase_c"/>
    <property type="match status" value="1"/>
</dbReference>
<dbReference type="AlphaFoldDB" id="A0A841FRW7"/>
<keyword evidence="13" id="KW-0812">Transmembrane</keyword>
<evidence type="ECO:0000259" key="14">
    <source>
        <dbReference type="PROSITE" id="PS50109"/>
    </source>
</evidence>
<dbReference type="InterPro" id="IPR003661">
    <property type="entry name" value="HisK_dim/P_dom"/>
</dbReference>
<evidence type="ECO:0000256" key="6">
    <source>
        <dbReference type="ARBA" id="ARBA00022679"/>
    </source>
</evidence>
<keyword evidence="16" id="KW-1185">Reference proteome</keyword>
<dbReference type="InterPro" id="IPR036097">
    <property type="entry name" value="HisK_dim/P_sf"/>
</dbReference>
<dbReference type="PROSITE" id="PS50109">
    <property type="entry name" value="HIS_KIN"/>
    <property type="match status" value="1"/>
</dbReference>
<evidence type="ECO:0000256" key="4">
    <source>
        <dbReference type="ARBA" id="ARBA00022475"/>
    </source>
</evidence>
<dbReference type="RefSeq" id="WP_239122192.1">
    <property type="nucleotide sequence ID" value="NZ_BONT01000055.1"/>
</dbReference>
<dbReference type="GO" id="GO:0016036">
    <property type="term" value="P:cellular response to phosphate starvation"/>
    <property type="evidence" value="ECO:0007669"/>
    <property type="project" value="TreeGrafter"/>
</dbReference>
<dbReference type="PRINTS" id="PR00344">
    <property type="entry name" value="BCTRLSENSOR"/>
</dbReference>
<comment type="catalytic activity">
    <reaction evidence="1">
        <text>ATP + protein L-histidine = ADP + protein N-phospho-L-histidine.</text>
        <dbReference type="EC" id="2.7.13.3"/>
    </reaction>
</comment>
<feature type="domain" description="Histidine kinase" evidence="14">
    <location>
        <begin position="168"/>
        <end position="384"/>
    </location>
</feature>
<dbReference type="Pfam" id="PF00512">
    <property type="entry name" value="HisKA"/>
    <property type="match status" value="1"/>
</dbReference>
<dbReference type="GO" id="GO:0000155">
    <property type="term" value="F:phosphorelay sensor kinase activity"/>
    <property type="evidence" value="ECO:0007669"/>
    <property type="project" value="InterPro"/>
</dbReference>
<dbReference type="InterPro" id="IPR050351">
    <property type="entry name" value="BphY/WalK/GraS-like"/>
</dbReference>
<dbReference type="Proteomes" id="UP000548476">
    <property type="component" value="Unassembled WGS sequence"/>
</dbReference>
<evidence type="ECO:0000256" key="11">
    <source>
        <dbReference type="ARBA" id="ARBA00023136"/>
    </source>
</evidence>
<organism evidence="15 16">
    <name type="scientific">Phytomonospora endophytica</name>
    <dbReference type="NCBI Taxonomy" id="714109"/>
    <lineage>
        <taxon>Bacteria</taxon>
        <taxon>Bacillati</taxon>
        <taxon>Actinomycetota</taxon>
        <taxon>Actinomycetes</taxon>
        <taxon>Micromonosporales</taxon>
        <taxon>Micromonosporaceae</taxon>
        <taxon>Phytomonospora</taxon>
    </lineage>
</organism>
<evidence type="ECO:0000313" key="15">
    <source>
        <dbReference type="EMBL" id="MBB6038995.1"/>
    </source>
</evidence>
<keyword evidence="6 15" id="KW-0808">Transferase</keyword>
<proteinExistence type="predicted"/>
<evidence type="ECO:0000256" key="5">
    <source>
        <dbReference type="ARBA" id="ARBA00022553"/>
    </source>
</evidence>
<evidence type="ECO:0000256" key="10">
    <source>
        <dbReference type="ARBA" id="ARBA00023012"/>
    </source>
</evidence>
<accession>A0A841FRW7</accession>
<dbReference type="PANTHER" id="PTHR45453">
    <property type="entry name" value="PHOSPHATE REGULON SENSOR PROTEIN PHOR"/>
    <property type="match status" value="1"/>
</dbReference>
<sequence length="397" mass="41758">MNTADLLAATALVCGALLGAAMVYVLTHRSMRARASVPPSTGAVGTVPEGSPVITDIPGEKVLATLRAGVVLLGARDQLEYANKAAVSLGVVGEGHLDSSVLRGLVSHVRRSGKSRDAELELPRKGGGEPVSVRIRVTALPDDSIVIEAEDISELHRVERVRRDFVANVSHELKTPVGAMQLLAEALQDAVDDPEAAARFTSRIQHESARMARLVTELLELSRVQGAEATPEPVDVEIDRIILDALDRARTGAAAKNIFINVTGERGLVTYGSESQLATALGNLIDNAINYSPVDTTVTIETGNGGAELTVSVTDEGIGIAEADLDRIFERFYRADPARSRATGGTGLGLAIVKHIAGNHGGRVYVSSTPGTGSTFTLLLPSRTVRSADPAPTEGEM</sequence>
<keyword evidence="8 15" id="KW-0418">Kinase</keyword>
<dbReference type="InterPro" id="IPR005467">
    <property type="entry name" value="His_kinase_dom"/>
</dbReference>
<dbReference type="GO" id="GO:0004721">
    <property type="term" value="F:phosphoprotein phosphatase activity"/>
    <property type="evidence" value="ECO:0007669"/>
    <property type="project" value="TreeGrafter"/>
</dbReference>
<keyword evidence="11 13" id="KW-0472">Membrane</keyword>
<dbReference type="Gene3D" id="3.30.565.10">
    <property type="entry name" value="Histidine kinase-like ATPase, C-terminal domain"/>
    <property type="match status" value="1"/>
</dbReference>
<dbReference type="FunFam" id="3.30.565.10:FF:000023">
    <property type="entry name" value="PAS domain-containing sensor histidine kinase"/>
    <property type="match status" value="1"/>
</dbReference>
<evidence type="ECO:0000256" key="2">
    <source>
        <dbReference type="ARBA" id="ARBA00004236"/>
    </source>
</evidence>
<dbReference type="PANTHER" id="PTHR45453:SF1">
    <property type="entry name" value="PHOSPHATE REGULON SENSOR PROTEIN PHOR"/>
    <property type="match status" value="1"/>
</dbReference>
<comment type="caution">
    <text evidence="15">The sequence shown here is derived from an EMBL/GenBank/DDBJ whole genome shotgun (WGS) entry which is preliminary data.</text>
</comment>
<evidence type="ECO:0000256" key="1">
    <source>
        <dbReference type="ARBA" id="ARBA00000085"/>
    </source>
</evidence>
<dbReference type="InterPro" id="IPR036890">
    <property type="entry name" value="HATPase_C_sf"/>
</dbReference>
<dbReference type="GO" id="GO:0005524">
    <property type="term" value="F:ATP binding"/>
    <property type="evidence" value="ECO:0007669"/>
    <property type="project" value="UniProtKB-KW"/>
</dbReference>
<keyword evidence="4" id="KW-1003">Cell membrane</keyword>
<evidence type="ECO:0000256" key="8">
    <source>
        <dbReference type="ARBA" id="ARBA00022777"/>
    </source>
</evidence>
<evidence type="ECO:0000313" key="16">
    <source>
        <dbReference type="Proteomes" id="UP000548476"/>
    </source>
</evidence>
<gene>
    <name evidence="15" type="ORF">HNR73_006884</name>
</gene>